<feature type="transmembrane region" description="Helical" evidence="3">
    <location>
        <begin position="119"/>
        <end position="137"/>
    </location>
</feature>
<dbReference type="RefSeq" id="WP_183636018.1">
    <property type="nucleotide sequence ID" value="NZ_BAABLE010000005.1"/>
</dbReference>
<organism evidence="5 6">
    <name type="scientific">Niveibacterium umoris</name>
    <dbReference type="NCBI Taxonomy" id="1193620"/>
    <lineage>
        <taxon>Bacteria</taxon>
        <taxon>Pseudomonadati</taxon>
        <taxon>Pseudomonadota</taxon>
        <taxon>Betaproteobacteria</taxon>
        <taxon>Rhodocyclales</taxon>
        <taxon>Rhodocyclaceae</taxon>
        <taxon>Niveibacterium</taxon>
    </lineage>
</organism>
<gene>
    <name evidence="5" type="ORF">GGR36_003474</name>
</gene>
<evidence type="ECO:0000313" key="5">
    <source>
        <dbReference type="EMBL" id="MBB4014128.1"/>
    </source>
</evidence>
<protein>
    <submittedName>
        <fullName evidence="5">Methyl-accepting chemotaxis protein</fullName>
    </submittedName>
</protein>
<keyword evidence="3" id="KW-0472">Membrane</keyword>
<dbReference type="EMBL" id="JACIET010000002">
    <property type="protein sequence ID" value="MBB4014128.1"/>
    <property type="molecule type" value="Genomic_DNA"/>
</dbReference>
<evidence type="ECO:0000313" key="6">
    <source>
        <dbReference type="Proteomes" id="UP000561045"/>
    </source>
</evidence>
<comment type="caution">
    <text evidence="5">The sequence shown here is derived from an EMBL/GenBank/DDBJ whole genome shotgun (WGS) entry which is preliminary data.</text>
</comment>
<dbReference type="PANTHER" id="PTHR32089:SF112">
    <property type="entry name" value="LYSOZYME-LIKE PROTEIN-RELATED"/>
    <property type="match status" value="1"/>
</dbReference>
<accession>A0A840BRG5</accession>
<dbReference type="InterPro" id="IPR004089">
    <property type="entry name" value="MCPsignal_dom"/>
</dbReference>
<keyword evidence="6" id="KW-1185">Reference proteome</keyword>
<evidence type="ECO:0000256" key="2">
    <source>
        <dbReference type="PROSITE-ProRule" id="PRU00284"/>
    </source>
</evidence>
<name>A0A840BRG5_9RHOO</name>
<feature type="transmembrane region" description="Helical" evidence="3">
    <location>
        <begin position="52"/>
        <end position="69"/>
    </location>
</feature>
<dbReference type="AlphaFoldDB" id="A0A840BRG5"/>
<dbReference type="PANTHER" id="PTHR32089">
    <property type="entry name" value="METHYL-ACCEPTING CHEMOTAXIS PROTEIN MCPB"/>
    <property type="match status" value="1"/>
</dbReference>
<feature type="transmembrane region" description="Helical" evidence="3">
    <location>
        <begin position="149"/>
        <end position="166"/>
    </location>
</feature>
<dbReference type="PROSITE" id="PS50111">
    <property type="entry name" value="CHEMOTAXIS_TRANSDUC_2"/>
    <property type="match status" value="1"/>
</dbReference>
<keyword evidence="3" id="KW-0812">Transmembrane</keyword>
<dbReference type="Pfam" id="PF00015">
    <property type="entry name" value="MCPsignal"/>
    <property type="match status" value="1"/>
</dbReference>
<reference evidence="5 6" key="1">
    <citation type="submission" date="2020-08" db="EMBL/GenBank/DDBJ databases">
        <title>Genomic Encyclopedia of Type Strains, Phase IV (KMG-IV): sequencing the most valuable type-strain genomes for metagenomic binning, comparative biology and taxonomic classification.</title>
        <authorList>
            <person name="Goeker M."/>
        </authorList>
    </citation>
    <scope>NUCLEOTIDE SEQUENCE [LARGE SCALE GENOMIC DNA]</scope>
    <source>
        <strain evidence="5 6">DSM 106739</strain>
    </source>
</reference>
<feature type="transmembrane region" description="Helical" evidence="3">
    <location>
        <begin position="74"/>
        <end position="92"/>
    </location>
</feature>
<keyword evidence="1 2" id="KW-0807">Transducer</keyword>
<proteinExistence type="predicted"/>
<dbReference type="GO" id="GO:0016020">
    <property type="term" value="C:membrane"/>
    <property type="evidence" value="ECO:0007669"/>
    <property type="project" value="InterPro"/>
</dbReference>
<dbReference type="SMART" id="SM00283">
    <property type="entry name" value="MA"/>
    <property type="match status" value="1"/>
</dbReference>
<evidence type="ECO:0000259" key="4">
    <source>
        <dbReference type="PROSITE" id="PS50111"/>
    </source>
</evidence>
<dbReference type="Gene3D" id="1.10.287.950">
    <property type="entry name" value="Methyl-accepting chemotaxis protein"/>
    <property type="match status" value="1"/>
</dbReference>
<dbReference type="SUPFAM" id="SSF58104">
    <property type="entry name" value="Methyl-accepting chemotaxis protein (MCP) signaling domain"/>
    <property type="match status" value="1"/>
</dbReference>
<feature type="domain" description="Methyl-accepting transducer" evidence="4">
    <location>
        <begin position="223"/>
        <end position="459"/>
    </location>
</feature>
<keyword evidence="3" id="KW-1133">Transmembrane helix</keyword>
<evidence type="ECO:0000256" key="1">
    <source>
        <dbReference type="ARBA" id="ARBA00023224"/>
    </source>
</evidence>
<dbReference type="Proteomes" id="UP000561045">
    <property type="component" value="Unassembled WGS sequence"/>
</dbReference>
<dbReference type="GO" id="GO:0007165">
    <property type="term" value="P:signal transduction"/>
    <property type="evidence" value="ECO:0007669"/>
    <property type="project" value="UniProtKB-KW"/>
</dbReference>
<sequence length="495" mass="51136">MTTMIMRLSQSREGVFFAARSVTDKLLLGLLGLFSLVAIALGAAQDQWGLAGGVAAVALLPLLIAHRAAPGESVTRIVAALATVLVSVTLLHLSGGAVWTRLAAVALVMMLLGYCDMKLMVGAAILWTVSCAVWNSQHGAANGAVAGEAAAMVVLIAVLAFLSYMLRTVLWRAQVGAEFARSVKEGKLDFRFEAREVARSPMIAAMDAMQVDLRGTVGVAAATARELVETAAELAAASERISAGVQAQADASASAGNVASDMEQTVGTIAERASEAANAAARSREAARDGGAVIGEAADAMRRMAEAVEAASASVETLGAKSEAVGQVVQMIKSVAEQTNLLALNAAIEAARAGEAGRGFAVVADEVRKLSEQTNRATGDITKMVSEILSVKSDVTTRMSHAVKEVEAGLGNAERASGAIEAILRRASRVDDNIAGIEEALRTQRDAAHSVASAVARLSEIASQASGESAAIAGRSQQLAQTARDLHGAVERFDH</sequence>
<evidence type="ECO:0000256" key="3">
    <source>
        <dbReference type="SAM" id="Phobius"/>
    </source>
</evidence>